<gene>
    <name evidence="7" type="ORF">EJB05_17099</name>
</gene>
<evidence type="ECO:0008006" key="9">
    <source>
        <dbReference type="Google" id="ProtNLM"/>
    </source>
</evidence>
<keyword evidence="8" id="KW-1185">Reference proteome</keyword>
<dbReference type="InterPro" id="IPR001128">
    <property type="entry name" value="Cyt_P450"/>
</dbReference>
<accession>A0A5J9VI61</accession>
<keyword evidence="6" id="KW-0503">Monooxygenase</keyword>
<dbReference type="Gramene" id="TVU35221">
    <property type="protein sequence ID" value="TVU35221"/>
    <property type="gene ID" value="EJB05_17099"/>
</dbReference>
<sequence length="175" mass="19601">ILILYCFPFCPLGNFKSSLEAGTDTSADTIEWAMSLLLNNPDVMMKARNEIDACVGKPIRLLEAADLPNLKYLRCIIMETLRLYPPPAPLLVPHESSADCIVGGFHIPNGTMLLVNTFAIHRDPELWDEAANFIPQRFENGKSEGKMAIPFGMGRRRCPAENLGICRWWALLLEL</sequence>
<keyword evidence="4 5" id="KW-0408">Iron</keyword>
<dbReference type="GO" id="GO:0016705">
    <property type="term" value="F:oxidoreductase activity, acting on paired donors, with incorporation or reduction of molecular oxygen"/>
    <property type="evidence" value="ECO:0007669"/>
    <property type="project" value="InterPro"/>
</dbReference>
<organism evidence="7 8">
    <name type="scientific">Eragrostis curvula</name>
    <name type="common">weeping love grass</name>
    <dbReference type="NCBI Taxonomy" id="38414"/>
    <lineage>
        <taxon>Eukaryota</taxon>
        <taxon>Viridiplantae</taxon>
        <taxon>Streptophyta</taxon>
        <taxon>Embryophyta</taxon>
        <taxon>Tracheophyta</taxon>
        <taxon>Spermatophyta</taxon>
        <taxon>Magnoliopsida</taxon>
        <taxon>Liliopsida</taxon>
        <taxon>Poales</taxon>
        <taxon>Poaceae</taxon>
        <taxon>PACMAD clade</taxon>
        <taxon>Chloridoideae</taxon>
        <taxon>Eragrostideae</taxon>
        <taxon>Eragrostidinae</taxon>
        <taxon>Eragrostis</taxon>
    </lineage>
</organism>
<evidence type="ECO:0000256" key="5">
    <source>
        <dbReference type="PIRSR" id="PIRSR602401-1"/>
    </source>
</evidence>
<evidence type="ECO:0000256" key="6">
    <source>
        <dbReference type="RuleBase" id="RU000461"/>
    </source>
</evidence>
<dbReference type="PRINTS" id="PR00463">
    <property type="entry name" value="EP450I"/>
</dbReference>
<evidence type="ECO:0000256" key="4">
    <source>
        <dbReference type="ARBA" id="ARBA00023004"/>
    </source>
</evidence>
<comment type="similarity">
    <text evidence="6">Belongs to the cytochrome P450 family.</text>
</comment>
<evidence type="ECO:0000256" key="2">
    <source>
        <dbReference type="ARBA" id="ARBA00022723"/>
    </source>
</evidence>
<dbReference type="Gene3D" id="1.10.630.10">
    <property type="entry name" value="Cytochrome P450"/>
    <property type="match status" value="1"/>
</dbReference>
<dbReference type="GO" id="GO:0020037">
    <property type="term" value="F:heme binding"/>
    <property type="evidence" value="ECO:0007669"/>
    <property type="project" value="InterPro"/>
</dbReference>
<dbReference type="OrthoDB" id="1913883at2759"/>
<dbReference type="InterPro" id="IPR017972">
    <property type="entry name" value="Cyt_P450_CS"/>
</dbReference>
<protein>
    <recommendedName>
        <fullName evidence="9">Cytochrome P450</fullName>
    </recommendedName>
</protein>
<name>A0A5J9VI61_9POAL</name>
<dbReference type="Proteomes" id="UP000324897">
    <property type="component" value="Unassembled WGS sequence"/>
</dbReference>
<keyword evidence="2 5" id="KW-0479">Metal-binding</keyword>
<evidence type="ECO:0000256" key="3">
    <source>
        <dbReference type="ARBA" id="ARBA00023002"/>
    </source>
</evidence>
<reference evidence="7 8" key="1">
    <citation type="journal article" date="2019" name="Sci. Rep.">
        <title>A high-quality genome of Eragrostis curvula grass provides insights into Poaceae evolution and supports new strategies to enhance forage quality.</title>
        <authorList>
            <person name="Carballo J."/>
            <person name="Santos B.A.C.M."/>
            <person name="Zappacosta D."/>
            <person name="Garbus I."/>
            <person name="Selva J.P."/>
            <person name="Gallo C.A."/>
            <person name="Diaz A."/>
            <person name="Albertini E."/>
            <person name="Caccamo M."/>
            <person name="Echenique V."/>
        </authorList>
    </citation>
    <scope>NUCLEOTIDE SEQUENCE [LARGE SCALE GENOMIC DNA]</scope>
    <source>
        <strain evidence="8">cv. Victoria</strain>
        <tissue evidence="7">Leaf</tissue>
    </source>
</reference>
<dbReference type="InterPro" id="IPR002401">
    <property type="entry name" value="Cyt_P450_E_grp-I"/>
</dbReference>
<dbReference type="GO" id="GO:0004497">
    <property type="term" value="F:monooxygenase activity"/>
    <property type="evidence" value="ECO:0007669"/>
    <property type="project" value="UniProtKB-KW"/>
</dbReference>
<dbReference type="PANTHER" id="PTHR47947:SF42">
    <property type="entry name" value="OS02G0503700 PROTEIN"/>
    <property type="match status" value="1"/>
</dbReference>
<dbReference type="GO" id="GO:0005506">
    <property type="term" value="F:iron ion binding"/>
    <property type="evidence" value="ECO:0007669"/>
    <property type="project" value="InterPro"/>
</dbReference>
<dbReference type="PROSITE" id="PS00086">
    <property type="entry name" value="CYTOCHROME_P450"/>
    <property type="match status" value="1"/>
</dbReference>
<comment type="cofactor">
    <cofactor evidence="5">
        <name>heme</name>
        <dbReference type="ChEBI" id="CHEBI:30413"/>
    </cofactor>
</comment>
<dbReference type="SUPFAM" id="SSF48264">
    <property type="entry name" value="Cytochrome P450"/>
    <property type="match status" value="1"/>
</dbReference>
<proteinExistence type="inferred from homology"/>
<dbReference type="AlphaFoldDB" id="A0A5J9VI61"/>
<dbReference type="InterPro" id="IPR036396">
    <property type="entry name" value="Cyt_P450_sf"/>
</dbReference>
<dbReference type="PRINTS" id="PR00385">
    <property type="entry name" value="P450"/>
</dbReference>
<feature type="non-terminal residue" evidence="7">
    <location>
        <position position="1"/>
    </location>
</feature>
<comment type="caution">
    <text evidence="7">The sequence shown here is derived from an EMBL/GenBank/DDBJ whole genome shotgun (WGS) entry which is preliminary data.</text>
</comment>
<feature type="binding site" description="axial binding residue" evidence="5">
    <location>
        <position position="158"/>
    </location>
    <ligand>
        <name>heme</name>
        <dbReference type="ChEBI" id="CHEBI:30413"/>
    </ligand>
    <ligandPart>
        <name>Fe</name>
        <dbReference type="ChEBI" id="CHEBI:18248"/>
    </ligandPart>
</feature>
<evidence type="ECO:0000313" key="7">
    <source>
        <dbReference type="EMBL" id="TVU35221.1"/>
    </source>
</evidence>
<dbReference type="PANTHER" id="PTHR47947">
    <property type="entry name" value="CYTOCHROME P450 82C3-RELATED"/>
    <property type="match status" value="1"/>
</dbReference>
<keyword evidence="3 6" id="KW-0560">Oxidoreductase</keyword>
<dbReference type="InterPro" id="IPR050651">
    <property type="entry name" value="Plant_Cytochrome_P450_Monoox"/>
</dbReference>
<evidence type="ECO:0000256" key="1">
    <source>
        <dbReference type="ARBA" id="ARBA00022617"/>
    </source>
</evidence>
<dbReference type="Pfam" id="PF00067">
    <property type="entry name" value="p450"/>
    <property type="match status" value="1"/>
</dbReference>
<keyword evidence="1 5" id="KW-0349">Heme</keyword>
<dbReference type="EMBL" id="RWGY01000009">
    <property type="protein sequence ID" value="TVU35221.1"/>
    <property type="molecule type" value="Genomic_DNA"/>
</dbReference>
<evidence type="ECO:0000313" key="8">
    <source>
        <dbReference type="Proteomes" id="UP000324897"/>
    </source>
</evidence>